<protein>
    <recommendedName>
        <fullName evidence="4">Parvulin-like PPIase</fullName>
        <ecNumber evidence="3">5.2.1.8</ecNumber>
    </recommendedName>
    <alternativeName>
        <fullName evidence="6">Peptidyl-prolyl cis-trans isomerase plp</fullName>
    </alternativeName>
    <alternativeName>
        <fullName evidence="7">Rotamase plp</fullName>
    </alternativeName>
</protein>
<keyword evidence="8 11" id="KW-0413">Isomerase</keyword>
<dbReference type="InterPro" id="IPR000297">
    <property type="entry name" value="PPIase_PpiC"/>
</dbReference>
<evidence type="ECO:0000256" key="1">
    <source>
        <dbReference type="ARBA" id="ARBA00000971"/>
    </source>
</evidence>
<dbReference type="InterPro" id="IPR027304">
    <property type="entry name" value="Trigger_fact/SurA_dom_sf"/>
</dbReference>
<dbReference type="InterPro" id="IPR050245">
    <property type="entry name" value="PrsA_foldase"/>
</dbReference>
<comment type="catalytic activity">
    <reaction evidence="1">
        <text>[protein]-peptidylproline (omega=180) = [protein]-peptidylproline (omega=0)</text>
        <dbReference type="Rhea" id="RHEA:16237"/>
        <dbReference type="Rhea" id="RHEA-COMP:10747"/>
        <dbReference type="Rhea" id="RHEA-COMP:10748"/>
        <dbReference type="ChEBI" id="CHEBI:83833"/>
        <dbReference type="ChEBI" id="CHEBI:83834"/>
        <dbReference type="EC" id="5.2.1.8"/>
    </reaction>
</comment>
<organism evidence="11 12">
    <name type="scientific">Pukyongiella litopenaei</name>
    <dbReference type="NCBI Taxonomy" id="2605946"/>
    <lineage>
        <taxon>Bacteria</taxon>
        <taxon>Pseudomonadati</taxon>
        <taxon>Pseudomonadota</taxon>
        <taxon>Alphaproteobacteria</taxon>
        <taxon>Rhodobacterales</taxon>
        <taxon>Paracoccaceae</taxon>
        <taxon>Pukyongiella</taxon>
    </lineage>
</organism>
<reference evidence="12" key="1">
    <citation type="submission" date="2018-03" db="EMBL/GenBank/DDBJ databases">
        <title>Genomic analysis of the strain SH-1 isolated from shrimp intestine.</title>
        <authorList>
            <person name="Kim Y.-S."/>
            <person name="Kim S.-E."/>
            <person name="Kim K.-H."/>
        </authorList>
    </citation>
    <scope>NUCLEOTIDE SEQUENCE [LARGE SCALE GENOMIC DNA]</scope>
    <source>
        <strain evidence="12">SH-1</strain>
    </source>
</reference>
<feature type="signal peptide" evidence="9">
    <location>
        <begin position="1"/>
        <end position="23"/>
    </location>
</feature>
<dbReference type="SUPFAM" id="SSF109998">
    <property type="entry name" value="Triger factor/SurA peptide-binding domain-like"/>
    <property type="match status" value="1"/>
</dbReference>
<keyword evidence="12" id="KW-1185">Reference proteome</keyword>
<evidence type="ECO:0000256" key="2">
    <source>
        <dbReference type="ARBA" id="ARBA00007656"/>
    </source>
</evidence>
<feature type="chain" id="PRO_5015502605" description="Parvulin-like PPIase" evidence="9">
    <location>
        <begin position="24"/>
        <end position="287"/>
    </location>
</feature>
<keyword evidence="5 8" id="KW-0697">Rotamase</keyword>
<dbReference type="PANTHER" id="PTHR47245:SF2">
    <property type="entry name" value="PEPTIDYL-PROLYL CIS-TRANS ISOMERASE HP_0175-RELATED"/>
    <property type="match status" value="1"/>
</dbReference>
<evidence type="ECO:0000256" key="5">
    <source>
        <dbReference type="ARBA" id="ARBA00023110"/>
    </source>
</evidence>
<evidence type="ECO:0000256" key="4">
    <source>
        <dbReference type="ARBA" id="ARBA00018370"/>
    </source>
</evidence>
<dbReference type="Pfam" id="PF00639">
    <property type="entry name" value="Rotamase"/>
    <property type="match status" value="1"/>
</dbReference>
<name>A0A2S0MPT3_9RHOB</name>
<evidence type="ECO:0000256" key="6">
    <source>
        <dbReference type="ARBA" id="ARBA00030642"/>
    </source>
</evidence>
<dbReference type="GO" id="GO:0003755">
    <property type="term" value="F:peptidyl-prolyl cis-trans isomerase activity"/>
    <property type="evidence" value="ECO:0007669"/>
    <property type="project" value="UniProtKB-KW"/>
</dbReference>
<dbReference type="InterPro" id="IPR046357">
    <property type="entry name" value="PPIase_dom_sf"/>
</dbReference>
<dbReference type="Gene3D" id="3.10.50.40">
    <property type="match status" value="1"/>
</dbReference>
<dbReference type="KEGG" id="thas:C6Y53_09335"/>
<dbReference type="PROSITE" id="PS01096">
    <property type="entry name" value="PPIC_PPIASE_1"/>
    <property type="match status" value="1"/>
</dbReference>
<dbReference type="EC" id="5.2.1.8" evidence="3"/>
<dbReference type="EMBL" id="CP027665">
    <property type="protein sequence ID" value="AVO37885.1"/>
    <property type="molecule type" value="Genomic_DNA"/>
</dbReference>
<feature type="domain" description="PpiC" evidence="10">
    <location>
        <begin position="139"/>
        <end position="228"/>
    </location>
</feature>
<evidence type="ECO:0000256" key="8">
    <source>
        <dbReference type="PROSITE-ProRule" id="PRU00278"/>
    </source>
</evidence>
<dbReference type="PANTHER" id="PTHR47245">
    <property type="entry name" value="PEPTIDYLPROLYL ISOMERASE"/>
    <property type="match status" value="1"/>
</dbReference>
<sequence length="287" mass="30600">MPKGLSTISALALAAVLTLPLPAAVVAETEPDADTVVATVNGKEITLGHMIIAQASLPPQYTQMPADALFDAILDQLIKQEALSQAETGDLPRYVALSLENEHRSLLAGEEIRKVADAAGDEADVNAAYQDMLDGGFDGDEFNASHILVETEDEASAIKTQLDEGADFAELAKEKSTGPSGPNGGALGWFGKGAMVPEFEAAVVALEPGQVSDPVQTQFGWHVILLSKTRKQSAPELDEVRDQIVDQLRADAIEARIEEATRDASIERPVIEGLNPDVIRNLDLVRN</sequence>
<evidence type="ECO:0000313" key="11">
    <source>
        <dbReference type="EMBL" id="AVO37885.1"/>
    </source>
</evidence>
<dbReference type="RefSeq" id="WP_106472203.1">
    <property type="nucleotide sequence ID" value="NZ_CP027665.1"/>
</dbReference>
<evidence type="ECO:0000256" key="3">
    <source>
        <dbReference type="ARBA" id="ARBA00013194"/>
    </source>
</evidence>
<gene>
    <name evidence="11" type="ORF">C6Y53_09335</name>
</gene>
<dbReference type="AlphaFoldDB" id="A0A2S0MPT3"/>
<evidence type="ECO:0000259" key="10">
    <source>
        <dbReference type="PROSITE" id="PS50198"/>
    </source>
</evidence>
<accession>A0A2S0MPT3</accession>
<dbReference type="InterPro" id="IPR023058">
    <property type="entry name" value="PPIase_PpiC_CS"/>
</dbReference>
<evidence type="ECO:0000256" key="7">
    <source>
        <dbReference type="ARBA" id="ARBA00031484"/>
    </source>
</evidence>
<proteinExistence type="inferred from homology"/>
<evidence type="ECO:0000256" key="9">
    <source>
        <dbReference type="SAM" id="SignalP"/>
    </source>
</evidence>
<evidence type="ECO:0000313" key="12">
    <source>
        <dbReference type="Proteomes" id="UP000237655"/>
    </source>
</evidence>
<keyword evidence="9" id="KW-0732">Signal</keyword>
<dbReference type="PROSITE" id="PS50198">
    <property type="entry name" value="PPIC_PPIASE_2"/>
    <property type="match status" value="1"/>
</dbReference>
<dbReference type="SUPFAM" id="SSF54534">
    <property type="entry name" value="FKBP-like"/>
    <property type="match status" value="1"/>
</dbReference>
<dbReference type="Proteomes" id="UP000237655">
    <property type="component" value="Chromosome"/>
</dbReference>
<comment type="similarity">
    <text evidence="2">Belongs to the PpiC/parvulin rotamase family.</text>
</comment>